<sequence>MNNDAATNVIWTAVNQGWEVVKLLEFVIIPYGYFLLRPNRIAKLLFYSTIIAFIHNLLAFTAIYIEVLHVEINTFPIWFTQAMSAGIIRCIELYVNYILVNIIINSKAKKVQTMLQLVTVVAMIGVLAGRLYDSLGVEIFSFGKVRVGMAIVSLFGLLQEFWIFDNLDNSRTLLLFMDLVFTRLVANTEKAVESKTEKNKKNSIQHCPTNTSGDSYEVPELCTSEVTNSTPVFNPRVIRNTEVRKAVNV</sequence>
<keyword evidence="1" id="KW-0472">Membrane</keyword>
<evidence type="ECO:0000313" key="3">
    <source>
        <dbReference type="Proteomes" id="UP001211065"/>
    </source>
</evidence>
<reference evidence="2" key="1">
    <citation type="submission" date="2020-05" db="EMBL/GenBank/DDBJ databases">
        <title>Phylogenomic resolution of chytrid fungi.</title>
        <authorList>
            <person name="Stajich J.E."/>
            <person name="Amses K."/>
            <person name="Simmons R."/>
            <person name="Seto K."/>
            <person name="Myers J."/>
            <person name="Bonds A."/>
            <person name="Quandt C.A."/>
            <person name="Barry K."/>
            <person name="Liu P."/>
            <person name="Grigoriev I."/>
            <person name="Longcore J.E."/>
            <person name="James T.Y."/>
        </authorList>
    </citation>
    <scope>NUCLEOTIDE SEQUENCE</scope>
    <source>
        <strain evidence="2">JEL0476</strain>
    </source>
</reference>
<feature type="transmembrane region" description="Helical" evidence="1">
    <location>
        <begin position="144"/>
        <end position="164"/>
    </location>
</feature>
<organism evidence="2 3">
    <name type="scientific">Clydaea vesicula</name>
    <dbReference type="NCBI Taxonomy" id="447962"/>
    <lineage>
        <taxon>Eukaryota</taxon>
        <taxon>Fungi</taxon>
        <taxon>Fungi incertae sedis</taxon>
        <taxon>Chytridiomycota</taxon>
        <taxon>Chytridiomycota incertae sedis</taxon>
        <taxon>Chytridiomycetes</taxon>
        <taxon>Lobulomycetales</taxon>
        <taxon>Lobulomycetaceae</taxon>
        <taxon>Clydaea</taxon>
    </lineage>
</organism>
<feature type="transmembrane region" description="Helical" evidence="1">
    <location>
        <begin position="111"/>
        <end position="132"/>
    </location>
</feature>
<feature type="transmembrane region" description="Helical" evidence="1">
    <location>
        <begin position="77"/>
        <end position="99"/>
    </location>
</feature>
<dbReference type="EMBL" id="JADGJW010000030">
    <property type="protein sequence ID" value="KAJ3226714.1"/>
    <property type="molecule type" value="Genomic_DNA"/>
</dbReference>
<keyword evidence="1" id="KW-1133">Transmembrane helix</keyword>
<dbReference type="AlphaFoldDB" id="A0AAD5UAT6"/>
<name>A0AAD5UAT6_9FUNG</name>
<keyword evidence="1" id="KW-0812">Transmembrane</keyword>
<comment type="caution">
    <text evidence="2">The sequence shown here is derived from an EMBL/GenBank/DDBJ whole genome shotgun (WGS) entry which is preliminary data.</text>
</comment>
<evidence type="ECO:0000313" key="2">
    <source>
        <dbReference type="EMBL" id="KAJ3226714.1"/>
    </source>
</evidence>
<accession>A0AAD5UAT6</accession>
<gene>
    <name evidence="2" type="ORF">HK099_004324</name>
</gene>
<protein>
    <submittedName>
        <fullName evidence="2">Uncharacterized protein</fullName>
    </submittedName>
</protein>
<proteinExistence type="predicted"/>
<evidence type="ECO:0000256" key="1">
    <source>
        <dbReference type="SAM" id="Phobius"/>
    </source>
</evidence>
<feature type="transmembrane region" description="Helical" evidence="1">
    <location>
        <begin position="44"/>
        <end position="65"/>
    </location>
</feature>
<dbReference type="Proteomes" id="UP001211065">
    <property type="component" value="Unassembled WGS sequence"/>
</dbReference>
<keyword evidence="3" id="KW-1185">Reference proteome</keyword>